<gene>
    <name evidence="2" type="ORF">CIB95_11390</name>
</gene>
<feature type="chain" id="PRO_5039033569" evidence="1">
    <location>
        <begin position="20"/>
        <end position="254"/>
    </location>
</feature>
<keyword evidence="3" id="KW-1185">Reference proteome</keyword>
<dbReference type="Proteomes" id="UP000217083">
    <property type="component" value="Unassembled WGS sequence"/>
</dbReference>
<dbReference type="AlphaFoldDB" id="A0A263BS20"/>
<keyword evidence="1" id="KW-0732">Signal</keyword>
<dbReference type="PROSITE" id="PS51257">
    <property type="entry name" value="PROKAR_LIPOPROTEIN"/>
    <property type="match status" value="1"/>
</dbReference>
<evidence type="ECO:0000313" key="2">
    <source>
        <dbReference type="EMBL" id="OZM56372.1"/>
    </source>
</evidence>
<accession>A0A263BS20</accession>
<dbReference type="InterPro" id="IPR046720">
    <property type="entry name" value="DUF6612"/>
</dbReference>
<dbReference type="EMBL" id="NPIA01000006">
    <property type="protein sequence ID" value="OZM56372.1"/>
    <property type="molecule type" value="Genomic_DNA"/>
</dbReference>
<sequence>MKKLIGLLLLVLLLTACTEKETVETVTEKAYQALAKSNVLHMSGNVSISLDFETKKEYDFEKIIQKEPFVYYERHDTIPYPNEFYITNTTWFKMDKKVGGFIHDTRRNAEKEISYISNVSQAILAEAKSIKKLAEFKQYATLVELPSSQYKLEFSSTDSEVLAKYVEGNSITELFKELAEYKITHLDETIVVNKETFQVTNRVISLTLTGKRNESDQPVKMDIIVNMLDVTYEIDNELVVPTEVITEANENTIN</sequence>
<evidence type="ECO:0000256" key="1">
    <source>
        <dbReference type="SAM" id="SignalP"/>
    </source>
</evidence>
<organism evidence="2 3">
    <name type="scientific">Lottiidibacillus patelloidae</name>
    <dbReference type="NCBI Taxonomy" id="2670334"/>
    <lineage>
        <taxon>Bacteria</taxon>
        <taxon>Bacillati</taxon>
        <taxon>Bacillota</taxon>
        <taxon>Bacilli</taxon>
        <taxon>Bacillales</taxon>
        <taxon>Bacillaceae</taxon>
        <taxon>Lottiidibacillus</taxon>
    </lineage>
</organism>
<comment type="caution">
    <text evidence="2">The sequence shown here is derived from an EMBL/GenBank/DDBJ whole genome shotgun (WGS) entry which is preliminary data.</text>
</comment>
<dbReference type="Pfam" id="PF20316">
    <property type="entry name" value="DUF6612"/>
    <property type="match status" value="1"/>
</dbReference>
<protein>
    <submittedName>
        <fullName evidence="2">Uncharacterized protein</fullName>
    </submittedName>
</protein>
<proteinExistence type="predicted"/>
<feature type="signal peptide" evidence="1">
    <location>
        <begin position="1"/>
        <end position="19"/>
    </location>
</feature>
<reference evidence="3" key="1">
    <citation type="submission" date="2017-08" db="EMBL/GenBank/DDBJ databases">
        <authorList>
            <person name="Huang Z."/>
        </authorList>
    </citation>
    <scope>NUCLEOTIDE SEQUENCE [LARGE SCALE GENOMIC DNA]</scope>
    <source>
        <strain evidence="3">SA5d-4</strain>
    </source>
</reference>
<evidence type="ECO:0000313" key="3">
    <source>
        <dbReference type="Proteomes" id="UP000217083"/>
    </source>
</evidence>
<dbReference type="RefSeq" id="WP_094925277.1">
    <property type="nucleotide sequence ID" value="NZ_NPIA01000006.1"/>
</dbReference>
<name>A0A263BS20_9BACI</name>
<reference evidence="2 3" key="2">
    <citation type="submission" date="2017-09" db="EMBL/GenBank/DDBJ databases">
        <title>Bacillus patelloidae sp. nov., isolated from the intestinal tract of a marine limpet.</title>
        <authorList>
            <person name="Liu R."/>
            <person name="Dong C."/>
            <person name="Shao Z."/>
        </authorList>
    </citation>
    <scope>NUCLEOTIDE SEQUENCE [LARGE SCALE GENOMIC DNA]</scope>
    <source>
        <strain evidence="2 3">SA5d-4</strain>
    </source>
</reference>